<proteinExistence type="predicted"/>
<evidence type="ECO:0000313" key="1">
    <source>
        <dbReference type="EMBL" id="BBU35471.1"/>
    </source>
</evidence>
<dbReference type="Proteomes" id="UP000509249">
    <property type="component" value="Chromosome"/>
</dbReference>
<sequence>MKMKLKKDGPISQLIILNDNAGIKFLPYPILCYASPIYLFVNENKLRICYNIKKNDLNISLI</sequence>
<accession>A0ABN5XRT0</accession>
<dbReference type="EMBL" id="AP022321">
    <property type="protein sequence ID" value="BBU35471.1"/>
    <property type="molecule type" value="Genomic_DNA"/>
</dbReference>
<evidence type="ECO:0000313" key="2">
    <source>
        <dbReference type="Proteomes" id="UP000509249"/>
    </source>
</evidence>
<name>A0ABN5XRT0_9FIRM</name>
<gene>
    <name evidence="1" type="ORF">VEIT17_19170</name>
</gene>
<protein>
    <submittedName>
        <fullName evidence="1">Uncharacterized protein</fullName>
    </submittedName>
</protein>
<keyword evidence="2" id="KW-1185">Reference proteome</keyword>
<organism evidence="1 2">
    <name type="scientific">Veillonella nakazawae</name>
    <dbReference type="NCBI Taxonomy" id="2682456"/>
    <lineage>
        <taxon>Bacteria</taxon>
        <taxon>Bacillati</taxon>
        <taxon>Bacillota</taxon>
        <taxon>Negativicutes</taxon>
        <taxon>Veillonellales</taxon>
        <taxon>Veillonellaceae</taxon>
        <taxon>Veillonella</taxon>
    </lineage>
</organism>
<reference evidence="1 2" key="1">
    <citation type="journal article" date="2020" name="Int. J. Syst. Evol. Microbiol.">
        <title>Veillonella nakazawae sp. nov., an anaerobic gram-negative coccus isolated from the oral cavity of Japanese children.</title>
        <authorList>
            <person name="Mashima I."/>
            <person name="Theodorea C.F."/>
            <person name="Djais A.A."/>
            <person name="Kunihiro T."/>
            <person name="Kawamura Y."/>
            <person name="Otomo M."/>
            <person name="Saitoh M."/>
            <person name="Tamai R."/>
            <person name="Kiyoura Y."/>
        </authorList>
    </citation>
    <scope>NUCLEOTIDE SEQUENCE [LARGE SCALE GENOMIC DNA]</scope>
    <source>
        <strain evidence="1 2">T1-7</strain>
    </source>
</reference>